<keyword evidence="3" id="KW-0143">Chaperone</keyword>
<dbReference type="PANTHER" id="PTHR21013:SF10">
    <property type="entry name" value="ATP SYNTHASE MITOCHONDRIAL F1 COMPLEX ASSEMBLY FACTOR 2"/>
    <property type="match status" value="1"/>
</dbReference>
<dbReference type="GO" id="GO:0043461">
    <property type="term" value="P:proton-transporting ATP synthase complex assembly"/>
    <property type="evidence" value="ECO:0007669"/>
    <property type="project" value="InterPro"/>
</dbReference>
<dbReference type="Proteomes" id="UP001301140">
    <property type="component" value="Unassembled WGS sequence"/>
</dbReference>
<proteinExistence type="inferred from homology"/>
<dbReference type="AlphaFoldDB" id="A0AAP3XR46"/>
<keyword evidence="2" id="KW-0809">Transit peptide</keyword>
<gene>
    <name evidence="4" type="ORF">PZ740_08440</name>
</gene>
<evidence type="ECO:0000256" key="1">
    <source>
        <dbReference type="ARBA" id="ARBA00008231"/>
    </source>
</evidence>
<evidence type="ECO:0000256" key="2">
    <source>
        <dbReference type="ARBA" id="ARBA00022946"/>
    </source>
</evidence>
<dbReference type="RefSeq" id="WP_327788823.1">
    <property type="nucleotide sequence ID" value="NZ_JARGEQ010000082.1"/>
</dbReference>
<organism evidence="4 5">
    <name type="scientific">Marinimicrococcus flavescens</name>
    <dbReference type="NCBI Taxonomy" id="3031815"/>
    <lineage>
        <taxon>Bacteria</taxon>
        <taxon>Pseudomonadati</taxon>
        <taxon>Pseudomonadota</taxon>
        <taxon>Alphaproteobacteria</taxon>
        <taxon>Geminicoccales</taxon>
        <taxon>Geminicoccaceae</taxon>
        <taxon>Marinimicrococcus</taxon>
    </lineage>
</organism>
<dbReference type="InterPro" id="IPR023335">
    <property type="entry name" value="ATP12_ortho_dom_sf"/>
</dbReference>
<keyword evidence="5" id="KW-1185">Reference proteome</keyword>
<dbReference type="Gene3D" id="3.30.2180.10">
    <property type="entry name" value="ATP12-like"/>
    <property type="match status" value="1"/>
</dbReference>
<protein>
    <submittedName>
        <fullName evidence="4">ATPase</fullName>
    </submittedName>
</protein>
<comment type="caution">
    <text evidence="4">The sequence shown here is derived from an EMBL/GenBank/DDBJ whole genome shotgun (WGS) entry which is preliminary data.</text>
</comment>
<dbReference type="SUPFAM" id="SSF160909">
    <property type="entry name" value="ATP12-like"/>
    <property type="match status" value="1"/>
</dbReference>
<dbReference type="PANTHER" id="PTHR21013">
    <property type="entry name" value="ATP SYNTHASE MITOCHONDRIAL F1 COMPLEX ASSEMBLY FACTOR 2/ATP12 PROTEIN, MITOCHONDRIAL PRECURSOR"/>
    <property type="match status" value="1"/>
</dbReference>
<dbReference type="InterPro" id="IPR042272">
    <property type="entry name" value="ATP12_ATP_synth-F1-assembly_N"/>
</dbReference>
<name>A0AAP3XR46_9PROT</name>
<reference evidence="4 5" key="1">
    <citation type="submission" date="2023-03" db="EMBL/GenBank/DDBJ databases">
        <title>YIM 152171 draft genome.</title>
        <authorList>
            <person name="Yang Z."/>
        </authorList>
    </citation>
    <scope>NUCLEOTIDE SEQUENCE [LARGE SCALE GENOMIC DNA]</scope>
    <source>
        <strain evidence="4 5">YIM 152171</strain>
    </source>
</reference>
<dbReference type="Pfam" id="PF07542">
    <property type="entry name" value="ATP12"/>
    <property type="match status" value="1"/>
</dbReference>
<dbReference type="EMBL" id="JARGEQ010000082">
    <property type="protein sequence ID" value="MDF1586411.1"/>
    <property type="molecule type" value="Genomic_DNA"/>
</dbReference>
<comment type="similarity">
    <text evidence="1">Belongs to the ATP12 family.</text>
</comment>
<dbReference type="Gene3D" id="1.10.3580.10">
    <property type="entry name" value="ATP12 ATPase"/>
    <property type="match status" value="1"/>
</dbReference>
<evidence type="ECO:0000313" key="4">
    <source>
        <dbReference type="EMBL" id="MDF1586411.1"/>
    </source>
</evidence>
<dbReference type="InterPro" id="IPR011419">
    <property type="entry name" value="ATP12_ATP_synth-F1-assembly"/>
</dbReference>
<evidence type="ECO:0000313" key="5">
    <source>
        <dbReference type="Proteomes" id="UP001301140"/>
    </source>
</evidence>
<accession>A0AAP3XR46</accession>
<evidence type="ECO:0000256" key="3">
    <source>
        <dbReference type="ARBA" id="ARBA00023186"/>
    </source>
</evidence>
<sequence length="231" mass="25318">MKRFYKEVGVQEVPEGWTVTLDGKPMNTPARHRLVLPGAALAEAVAEEWRAQGETVDAASMPLTRLTTTATDLMPARRGDAVAEIAEYAGTDLLCYRASDPEELARRQDRLWQPWLDWAAAELDAPLRVTRALEPVEQPAPSLAAVRAAVEALADWRLVGAHTATTLSGSVILGLAMERGAVEPAAAFEAAVVDELYEIERWGLDELQEKRHARLRGDLEATARFLALLGR</sequence>